<evidence type="ECO:0000256" key="9">
    <source>
        <dbReference type="ARBA" id="ARBA00023125"/>
    </source>
</evidence>
<dbReference type="InterPro" id="IPR042174">
    <property type="entry name" value="RecF_2"/>
</dbReference>
<dbReference type="NCBIfam" id="TIGR00611">
    <property type="entry name" value="recf"/>
    <property type="match status" value="1"/>
</dbReference>
<evidence type="ECO:0000256" key="5">
    <source>
        <dbReference type="ARBA" id="ARBA00022705"/>
    </source>
</evidence>
<dbReference type="InterPro" id="IPR001238">
    <property type="entry name" value="DNA-binding_RecF"/>
</dbReference>
<keyword evidence="6 12" id="KW-0547">Nucleotide-binding</keyword>
<evidence type="ECO:0000256" key="10">
    <source>
        <dbReference type="ARBA" id="ARBA00023204"/>
    </source>
</evidence>
<evidence type="ECO:0000256" key="2">
    <source>
        <dbReference type="ARBA" id="ARBA00008016"/>
    </source>
</evidence>
<evidence type="ECO:0000259" key="14">
    <source>
        <dbReference type="Pfam" id="PF02463"/>
    </source>
</evidence>
<evidence type="ECO:0000256" key="4">
    <source>
        <dbReference type="ARBA" id="ARBA00022490"/>
    </source>
</evidence>
<keyword evidence="5 12" id="KW-0235">DNA replication</keyword>
<dbReference type="PROSITE" id="PS00617">
    <property type="entry name" value="RECF_1"/>
    <property type="match status" value="1"/>
</dbReference>
<evidence type="ECO:0000256" key="12">
    <source>
        <dbReference type="HAMAP-Rule" id="MF_00365"/>
    </source>
</evidence>
<comment type="subcellular location">
    <subcellularLocation>
        <location evidence="1 12 13">Cytoplasm</location>
    </subcellularLocation>
</comment>
<dbReference type="SUPFAM" id="SSF52540">
    <property type="entry name" value="P-loop containing nucleoside triphosphate hydrolases"/>
    <property type="match status" value="1"/>
</dbReference>
<feature type="binding site" evidence="12">
    <location>
        <begin position="30"/>
        <end position="37"/>
    </location>
    <ligand>
        <name>ATP</name>
        <dbReference type="ChEBI" id="CHEBI:30616"/>
    </ligand>
</feature>
<keyword evidence="8 12" id="KW-0067">ATP-binding</keyword>
<protein>
    <recommendedName>
        <fullName evidence="3 12">DNA replication and repair protein RecF</fullName>
    </recommendedName>
</protein>
<keyword evidence="9 12" id="KW-0238">DNA-binding</keyword>
<keyword evidence="16" id="KW-1185">Reference proteome</keyword>
<keyword evidence="7 12" id="KW-0227">DNA damage</keyword>
<proteinExistence type="inferred from homology"/>
<dbReference type="GO" id="GO:0003697">
    <property type="term" value="F:single-stranded DNA binding"/>
    <property type="evidence" value="ECO:0007669"/>
    <property type="project" value="UniProtKB-UniRule"/>
</dbReference>
<dbReference type="PANTHER" id="PTHR32182:SF0">
    <property type="entry name" value="DNA REPLICATION AND REPAIR PROTEIN RECF"/>
    <property type="match status" value="1"/>
</dbReference>
<feature type="domain" description="RecF/RecN/SMC N-terminal" evidence="14">
    <location>
        <begin position="3"/>
        <end position="344"/>
    </location>
</feature>
<dbReference type="GO" id="GO:0006302">
    <property type="term" value="P:double-strand break repair"/>
    <property type="evidence" value="ECO:0007669"/>
    <property type="project" value="TreeGrafter"/>
</dbReference>
<dbReference type="GO" id="GO:0000731">
    <property type="term" value="P:DNA synthesis involved in DNA repair"/>
    <property type="evidence" value="ECO:0007669"/>
    <property type="project" value="TreeGrafter"/>
</dbReference>
<comment type="function">
    <text evidence="12 13">The RecF protein is involved in DNA metabolism; it is required for DNA replication and normal SOS inducibility. RecF binds preferentially to single-stranded, linear DNA. It also seems to bind ATP.</text>
</comment>
<dbReference type="InterPro" id="IPR018078">
    <property type="entry name" value="DNA-binding_RecF_CS"/>
</dbReference>
<reference evidence="15 16" key="1">
    <citation type="submission" date="2019-05" db="EMBL/GenBank/DDBJ databases">
        <title>Culicoidintestinum kansasii gen. nov., sp. nov. from the gastrointestinal tract of the biting midge, Culicoides sonorensis.</title>
        <authorList>
            <person name="Neupane S."/>
            <person name="Ghosh A."/>
            <person name="Gunther S."/>
            <person name="Martin K."/>
            <person name="Zurek L."/>
        </authorList>
    </citation>
    <scope>NUCLEOTIDE SEQUENCE [LARGE SCALE GENOMIC DNA]</scope>
    <source>
        <strain evidence="15 16">CS-1</strain>
    </source>
</reference>
<dbReference type="GO" id="GO:0005524">
    <property type="term" value="F:ATP binding"/>
    <property type="evidence" value="ECO:0007669"/>
    <property type="project" value="UniProtKB-UniRule"/>
</dbReference>
<evidence type="ECO:0000313" key="15">
    <source>
        <dbReference type="EMBL" id="TLG77179.1"/>
    </source>
</evidence>
<comment type="similarity">
    <text evidence="2 12 13">Belongs to the RecF family.</text>
</comment>
<dbReference type="GO" id="GO:0005737">
    <property type="term" value="C:cytoplasm"/>
    <property type="evidence" value="ECO:0007669"/>
    <property type="project" value="UniProtKB-SubCell"/>
</dbReference>
<dbReference type="GO" id="GO:0006260">
    <property type="term" value="P:DNA replication"/>
    <property type="evidence" value="ECO:0007669"/>
    <property type="project" value="UniProtKB-UniRule"/>
</dbReference>
<gene>
    <name evidence="12 15" type="primary">recF</name>
    <name evidence="15" type="ORF">FEZ08_00750</name>
</gene>
<keyword evidence="4 12" id="KW-0963">Cytoplasm</keyword>
<comment type="caution">
    <text evidence="15">The sequence shown here is derived from an EMBL/GenBank/DDBJ whole genome shotgun (WGS) entry which is preliminary data.</text>
</comment>
<dbReference type="GO" id="GO:0009432">
    <property type="term" value="P:SOS response"/>
    <property type="evidence" value="ECO:0007669"/>
    <property type="project" value="UniProtKB-UniRule"/>
</dbReference>
<dbReference type="InterPro" id="IPR027417">
    <property type="entry name" value="P-loop_NTPase"/>
</dbReference>
<name>A0A5R8QGL1_9FIRM</name>
<organism evidence="15 16">
    <name type="scientific">Culicoidibacter larvae</name>
    <dbReference type="NCBI Taxonomy" id="2579976"/>
    <lineage>
        <taxon>Bacteria</taxon>
        <taxon>Bacillati</taxon>
        <taxon>Bacillota</taxon>
        <taxon>Culicoidibacteria</taxon>
        <taxon>Culicoidibacterales</taxon>
        <taxon>Culicoidibacteraceae</taxon>
        <taxon>Culicoidibacter</taxon>
    </lineage>
</organism>
<sequence length="364" mass="42646">MRLRSIDIKNFRNYSNQSYTFDKNLYVLIGQNAQGKTSFIESIYVLAYAKSYRVHSDEELISFGADFAKINAVVEKNQGTMQFEYILARNGKKVKINQVECKRLIDFVGNVYVVKFSPEDLLLIKGSPGLRRKFLDLQLSQLDNQYLQSLVIYNKILAQKKETLKSEHVDSIYIDILNDQLIEQMTIIYQKRIEYIDRLQVLVQPIFDTLTSEKETFTFSYESNCISYPSNGDLITELKQKMAEYKEREIRQRKILIGPHRDDLIFFIDEKNLRLYGSQGQQRTVVLTLILAQIEYIYEQANTYPILLLDDVLSELDDNRKVQLINKLDPEMQTFITTTELHKLDEYITADYQIIKIDDGKIIE</sequence>
<dbReference type="EMBL" id="VBWP01000001">
    <property type="protein sequence ID" value="TLG77179.1"/>
    <property type="molecule type" value="Genomic_DNA"/>
</dbReference>
<keyword evidence="10 12" id="KW-0234">DNA repair</keyword>
<evidence type="ECO:0000313" key="16">
    <source>
        <dbReference type="Proteomes" id="UP000306912"/>
    </source>
</evidence>
<dbReference type="Proteomes" id="UP000306912">
    <property type="component" value="Unassembled WGS sequence"/>
</dbReference>
<evidence type="ECO:0000256" key="3">
    <source>
        <dbReference type="ARBA" id="ARBA00020170"/>
    </source>
</evidence>
<dbReference type="Gene3D" id="1.20.1050.90">
    <property type="entry name" value="RecF/RecN/SMC, N-terminal domain"/>
    <property type="match status" value="1"/>
</dbReference>
<evidence type="ECO:0000256" key="1">
    <source>
        <dbReference type="ARBA" id="ARBA00004496"/>
    </source>
</evidence>
<evidence type="ECO:0000256" key="7">
    <source>
        <dbReference type="ARBA" id="ARBA00022763"/>
    </source>
</evidence>
<dbReference type="InterPro" id="IPR003395">
    <property type="entry name" value="RecF/RecN/SMC_N"/>
</dbReference>
<dbReference type="Gene3D" id="3.40.50.300">
    <property type="entry name" value="P-loop containing nucleotide triphosphate hydrolases"/>
    <property type="match status" value="1"/>
</dbReference>
<evidence type="ECO:0000256" key="13">
    <source>
        <dbReference type="RuleBase" id="RU000578"/>
    </source>
</evidence>
<dbReference type="FunCoup" id="A0A5R8QGL1">
    <property type="interactions" value="194"/>
</dbReference>
<dbReference type="HAMAP" id="MF_00365">
    <property type="entry name" value="RecF"/>
    <property type="match status" value="1"/>
</dbReference>
<dbReference type="OrthoDB" id="9803889at2"/>
<dbReference type="PANTHER" id="PTHR32182">
    <property type="entry name" value="DNA REPLICATION AND REPAIR PROTEIN RECF"/>
    <property type="match status" value="1"/>
</dbReference>
<dbReference type="AlphaFoldDB" id="A0A5R8QGL1"/>
<keyword evidence="11 12" id="KW-0742">SOS response</keyword>
<accession>A0A5R8QGL1</accession>
<dbReference type="InParanoid" id="A0A5R8QGL1"/>
<evidence type="ECO:0000256" key="8">
    <source>
        <dbReference type="ARBA" id="ARBA00022840"/>
    </source>
</evidence>
<evidence type="ECO:0000256" key="6">
    <source>
        <dbReference type="ARBA" id="ARBA00022741"/>
    </source>
</evidence>
<dbReference type="PROSITE" id="PS00618">
    <property type="entry name" value="RECF_2"/>
    <property type="match status" value="1"/>
</dbReference>
<dbReference type="Pfam" id="PF02463">
    <property type="entry name" value="SMC_N"/>
    <property type="match status" value="1"/>
</dbReference>
<dbReference type="RefSeq" id="WP_138189788.1">
    <property type="nucleotide sequence ID" value="NZ_VBWP01000001.1"/>
</dbReference>
<evidence type="ECO:0000256" key="11">
    <source>
        <dbReference type="ARBA" id="ARBA00023236"/>
    </source>
</evidence>